<gene>
    <name evidence="1" type="ORF">GCWU000324_00729</name>
</gene>
<protein>
    <submittedName>
        <fullName evidence="1">Uncharacterized protein</fullName>
    </submittedName>
</protein>
<sequence>MGSLKRYPASLRLACKPCAGLKMGFRLPLAERNSCLQAMAQFAKPS</sequence>
<keyword evidence="2" id="KW-1185">Reference proteome</keyword>
<dbReference type="STRING" id="629741.GCWU000324_00729"/>
<dbReference type="HOGENOM" id="CLU_3184734_0_0_4"/>
<evidence type="ECO:0000313" key="1">
    <source>
        <dbReference type="EMBL" id="EEP68825.1"/>
    </source>
</evidence>
<dbReference type="Proteomes" id="UP000003009">
    <property type="component" value="Unassembled WGS sequence"/>
</dbReference>
<accession>C4GF20</accession>
<reference evidence="1" key="1">
    <citation type="submission" date="2009-04" db="EMBL/GenBank/DDBJ databases">
        <authorList>
            <person name="Weinstock G."/>
            <person name="Sodergren E."/>
            <person name="Clifton S."/>
            <person name="Fulton L."/>
            <person name="Fulton B."/>
            <person name="Courtney L."/>
            <person name="Fronick C."/>
            <person name="Harrison M."/>
            <person name="Strong C."/>
            <person name="Farmer C."/>
            <person name="Delahaunty K."/>
            <person name="Markovic C."/>
            <person name="Hall O."/>
            <person name="Minx P."/>
            <person name="Tomlinson C."/>
            <person name="Mitreva M."/>
            <person name="Nelson J."/>
            <person name="Hou S."/>
            <person name="Wollam A."/>
            <person name="Pepin K.H."/>
            <person name="Johnson M."/>
            <person name="Bhonagiri V."/>
            <person name="Nash W.E."/>
            <person name="Warren W."/>
            <person name="Chinwalla A."/>
            <person name="Mardis E.R."/>
            <person name="Wilson R.K."/>
        </authorList>
    </citation>
    <scope>NUCLEOTIDE SEQUENCE [LARGE SCALE GENOMIC DNA]</scope>
    <source>
        <strain evidence="1">ATCC 51147</strain>
    </source>
</reference>
<organism evidence="1 2">
    <name type="scientific">Kingella oralis ATCC 51147</name>
    <dbReference type="NCBI Taxonomy" id="629741"/>
    <lineage>
        <taxon>Bacteria</taxon>
        <taxon>Pseudomonadati</taxon>
        <taxon>Pseudomonadota</taxon>
        <taxon>Betaproteobacteria</taxon>
        <taxon>Neisseriales</taxon>
        <taxon>Neisseriaceae</taxon>
        <taxon>Kingella</taxon>
    </lineage>
</organism>
<dbReference type="EMBL" id="ACJW02000002">
    <property type="protein sequence ID" value="EEP68825.1"/>
    <property type="molecule type" value="Genomic_DNA"/>
</dbReference>
<comment type="caution">
    <text evidence="1">The sequence shown here is derived from an EMBL/GenBank/DDBJ whole genome shotgun (WGS) entry which is preliminary data.</text>
</comment>
<dbReference type="AlphaFoldDB" id="C4GF20"/>
<proteinExistence type="predicted"/>
<evidence type="ECO:0000313" key="2">
    <source>
        <dbReference type="Proteomes" id="UP000003009"/>
    </source>
</evidence>
<name>C4GF20_9NEIS</name>